<evidence type="ECO:0000313" key="1">
    <source>
        <dbReference type="EMBL" id="OGF40796.1"/>
    </source>
</evidence>
<dbReference type="EMBL" id="MFGO01000020">
    <property type="protein sequence ID" value="OGF40796.1"/>
    <property type="molecule type" value="Genomic_DNA"/>
</dbReference>
<comment type="caution">
    <text evidence="1">The sequence shown here is derived from an EMBL/GenBank/DDBJ whole genome shotgun (WGS) entry which is preliminary data.</text>
</comment>
<sequence>MTPEDIKAMSKEEAMVTTQFVRDVFQKFNLSFPIAERRQTLKLVTGDNDYPRKYEINIETEENIAKGAIYLYAKDDGITTCIAMIHGEEYNFRYPFEWTPHCALPVFSEPE</sequence>
<accession>A0A1F5TPD5</accession>
<dbReference type="AlphaFoldDB" id="A0A1F5TPD5"/>
<reference evidence="1 2" key="1">
    <citation type="journal article" date="2016" name="Nat. Commun.">
        <title>Thousands of microbial genomes shed light on interconnected biogeochemical processes in an aquifer system.</title>
        <authorList>
            <person name="Anantharaman K."/>
            <person name="Brown C.T."/>
            <person name="Hug L.A."/>
            <person name="Sharon I."/>
            <person name="Castelle C.J."/>
            <person name="Probst A.J."/>
            <person name="Thomas B.C."/>
            <person name="Singh A."/>
            <person name="Wilkins M.J."/>
            <person name="Karaoz U."/>
            <person name="Brodie E.L."/>
            <person name="Williams K.H."/>
            <person name="Hubbard S.S."/>
            <person name="Banfield J.F."/>
        </authorList>
    </citation>
    <scope>NUCLEOTIDE SEQUENCE [LARGE SCALE GENOMIC DNA]</scope>
</reference>
<proteinExistence type="predicted"/>
<organism evidence="1 2">
    <name type="scientific">Candidatus Falkowbacteria bacterium RIFOXYD2_FULL_34_120</name>
    <dbReference type="NCBI Taxonomy" id="1798007"/>
    <lineage>
        <taxon>Bacteria</taxon>
        <taxon>Candidatus Falkowiibacteriota</taxon>
    </lineage>
</organism>
<protein>
    <submittedName>
        <fullName evidence="1">Uncharacterized protein</fullName>
    </submittedName>
</protein>
<gene>
    <name evidence="1" type="ORF">A2531_06805</name>
</gene>
<dbReference type="Proteomes" id="UP000177579">
    <property type="component" value="Unassembled WGS sequence"/>
</dbReference>
<evidence type="ECO:0000313" key="2">
    <source>
        <dbReference type="Proteomes" id="UP000177579"/>
    </source>
</evidence>
<name>A0A1F5TPD5_9BACT</name>